<evidence type="ECO:0000313" key="2">
    <source>
        <dbReference type="EMBL" id="KAG7495991.1"/>
    </source>
</evidence>
<feature type="region of interest" description="Disordered" evidence="1">
    <location>
        <begin position="1"/>
        <end position="22"/>
    </location>
</feature>
<dbReference type="Proteomes" id="UP000693946">
    <property type="component" value="Linkage Group LG3"/>
</dbReference>
<name>A0AAV6QVD7_SOLSE</name>
<sequence length="86" mass="9808">MHVQKEASGAARGATRRARPRETTTVRFLCRHDNNDNLTSPVSQCAKIWRGNIVCLEKMDESGCFYHELLIQKEEKAVVTASCRMR</sequence>
<organism evidence="2 4">
    <name type="scientific">Solea senegalensis</name>
    <name type="common">Senegalese sole</name>
    <dbReference type="NCBI Taxonomy" id="28829"/>
    <lineage>
        <taxon>Eukaryota</taxon>
        <taxon>Metazoa</taxon>
        <taxon>Chordata</taxon>
        <taxon>Craniata</taxon>
        <taxon>Vertebrata</taxon>
        <taxon>Euteleostomi</taxon>
        <taxon>Actinopterygii</taxon>
        <taxon>Neopterygii</taxon>
        <taxon>Teleostei</taxon>
        <taxon>Neoteleostei</taxon>
        <taxon>Acanthomorphata</taxon>
        <taxon>Carangaria</taxon>
        <taxon>Pleuronectiformes</taxon>
        <taxon>Pleuronectoidei</taxon>
        <taxon>Soleidae</taxon>
        <taxon>Solea</taxon>
    </lineage>
</organism>
<proteinExistence type="predicted"/>
<dbReference type="EMBL" id="JAGKHQ010000001">
    <property type="protein sequence ID" value="KAG7524223.1"/>
    <property type="molecule type" value="Genomic_DNA"/>
</dbReference>
<evidence type="ECO:0000313" key="3">
    <source>
        <dbReference type="EMBL" id="KAG7524223.1"/>
    </source>
</evidence>
<keyword evidence="4" id="KW-1185">Reference proteome</keyword>
<accession>A0AAV6QVD7</accession>
<dbReference type="Proteomes" id="UP000693946">
    <property type="component" value="Linkage Group LG1"/>
</dbReference>
<protein>
    <submittedName>
        <fullName evidence="2">Uncharacterized protein</fullName>
    </submittedName>
</protein>
<reference evidence="2" key="2">
    <citation type="submission" date="2021-03" db="EMBL/GenBank/DDBJ databases">
        <authorList>
            <person name="Guerrero-Cozar I."/>
            <person name="Gomez-Garrido J."/>
            <person name="Berbel C."/>
            <person name="Martinez-Blanch J.F."/>
            <person name="Alioto T."/>
            <person name="Claros M.G."/>
            <person name="Gagnaire P.A."/>
            <person name="Manchado M."/>
        </authorList>
    </citation>
    <scope>NUCLEOTIDE SEQUENCE</scope>
    <source>
        <strain evidence="2">Sse05_10M</strain>
        <tissue evidence="2">Blood</tissue>
    </source>
</reference>
<gene>
    <name evidence="3" type="ORF">JOB18_008934</name>
    <name evidence="2" type="ORF">JOB18_010062</name>
</gene>
<reference evidence="2 4" key="1">
    <citation type="journal article" date="2021" name="Sci. Rep.">
        <title>Chromosome anchoring in Senegalese sole (Solea senegalensis) reveals sex-associated markers and genome rearrangements in flatfish.</title>
        <authorList>
            <person name="Guerrero-Cozar I."/>
            <person name="Gomez-Garrido J."/>
            <person name="Berbel C."/>
            <person name="Martinez-Blanch J.F."/>
            <person name="Alioto T."/>
            <person name="Claros M.G."/>
            <person name="Gagnaire P.A."/>
            <person name="Manchado M."/>
        </authorList>
    </citation>
    <scope>NUCLEOTIDE SEQUENCE [LARGE SCALE GENOMIC DNA]</scope>
    <source>
        <strain evidence="2">Sse05_10M</strain>
    </source>
</reference>
<dbReference type="AlphaFoldDB" id="A0AAV6QVD7"/>
<evidence type="ECO:0000256" key="1">
    <source>
        <dbReference type="SAM" id="MobiDB-lite"/>
    </source>
</evidence>
<comment type="caution">
    <text evidence="2">The sequence shown here is derived from an EMBL/GenBank/DDBJ whole genome shotgun (WGS) entry which is preliminary data.</text>
</comment>
<dbReference type="EMBL" id="JAGKHQ010000015">
    <property type="protein sequence ID" value="KAG7495991.1"/>
    <property type="molecule type" value="Genomic_DNA"/>
</dbReference>
<evidence type="ECO:0000313" key="4">
    <source>
        <dbReference type="Proteomes" id="UP000693946"/>
    </source>
</evidence>